<feature type="non-terminal residue" evidence="1">
    <location>
        <position position="42"/>
    </location>
</feature>
<dbReference type="Proteomes" id="UP001162972">
    <property type="component" value="Chromosome 1"/>
</dbReference>
<name>A0AAD6KRR8_9ROSI</name>
<accession>A0AAD6KRR8</accession>
<proteinExistence type="predicted"/>
<evidence type="ECO:0000313" key="2">
    <source>
        <dbReference type="Proteomes" id="UP001162972"/>
    </source>
</evidence>
<reference evidence="1 2" key="1">
    <citation type="journal article" date="2023" name="Int. J. Mol. Sci.">
        <title>De Novo Assembly and Annotation of 11 Diverse Shrub Willow (Salix) Genomes Reveals Novel Gene Organization in Sex-Linked Regions.</title>
        <authorList>
            <person name="Hyden B."/>
            <person name="Feng K."/>
            <person name="Yates T.B."/>
            <person name="Jawdy S."/>
            <person name="Cereghino C."/>
            <person name="Smart L.B."/>
            <person name="Muchero W."/>
        </authorList>
    </citation>
    <scope>NUCLEOTIDE SEQUENCE [LARGE SCALE GENOMIC DNA]</scope>
    <source>
        <tissue evidence="1">Shoot tip</tissue>
    </source>
</reference>
<dbReference type="AlphaFoldDB" id="A0AAD6KRR8"/>
<evidence type="ECO:0000313" key="1">
    <source>
        <dbReference type="EMBL" id="KAJ6428268.1"/>
    </source>
</evidence>
<gene>
    <name evidence="1" type="ORF">OIU84_023649</name>
</gene>
<comment type="caution">
    <text evidence="1">The sequence shown here is derived from an EMBL/GenBank/DDBJ whole genome shotgun (WGS) entry which is preliminary data.</text>
</comment>
<dbReference type="EMBL" id="JAPFFJ010000005">
    <property type="protein sequence ID" value="KAJ6428268.1"/>
    <property type="molecule type" value="Genomic_DNA"/>
</dbReference>
<keyword evidence="2" id="KW-1185">Reference proteome</keyword>
<protein>
    <submittedName>
        <fullName evidence="1">Uncharacterized protein</fullName>
    </submittedName>
</protein>
<sequence>MDKPTSMGEPMWEIQEPIEGYVLCFTFPKVTAVHFPFFSFHS</sequence>
<organism evidence="1 2">
    <name type="scientific">Salix udensis</name>
    <dbReference type="NCBI Taxonomy" id="889485"/>
    <lineage>
        <taxon>Eukaryota</taxon>
        <taxon>Viridiplantae</taxon>
        <taxon>Streptophyta</taxon>
        <taxon>Embryophyta</taxon>
        <taxon>Tracheophyta</taxon>
        <taxon>Spermatophyta</taxon>
        <taxon>Magnoliopsida</taxon>
        <taxon>eudicotyledons</taxon>
        <taxon>Gunneridae</taxon>
        <taxon>Pentapetalae</taxon>
        <taxon>rosids</taxon>
        <taxon>fabids</taxon>
        <taxon>Malpighiales</taxon>
        <taxon>Salicaceae</taxon>
        <taxon>Saliceae</taxon>
        <taxon>Salix</taxon>
    </lineage>
</organism>